<dbReference type="SMART" id="SM00614">
    <property type="entry name" value="ZnF_BED"/>
    <property type="match status" value="1"/>
</dbReference>
<dbReference type="InterPro" id="IPR036236">
    <property type="entry name" value="Znf_C2H2_sf"/>
</dbReference>
<reference evidence="6" key="2">
    <citation type="journal article" date="2015" name="Fish Shellfish Immunol.">
        <title>Early steps in the European eel (Anguilla anguilla)-Vibrio vulnificus interaction in the gills: Role of the RtxA13 toxin.</title>
        <authorList>
            <person name="Callol A."/>
            <person name="Pajuelo D."/>
            <person name="Ebbesson L."/>
            <person name="Teles M."/>
            <person name="MacKenzie S."/>
            <person name="Amaro C."/>
        </authorList>
    </citation>
    <scope>NUCLEOTIDE SEQUENCE</scope>
</reference>
<dbReference type="EMBL" id="GBXM01010524">
    <property type="protein sequence ID" value="JAH98053.1"/>
    <property type="molecule type" value="Transcribed_RNA"/>
</dbReference>
<accession>A0A0E9X8M8</accession>
<dbReference type="InterPro" id="IPR003656">
    <property type="entry name" value="Znf_BED"/>
</dbReference>
<keyword evidence="3" id="KW-0862">Zinc</keyword>
<evidence type="ECO:0000259" key="5">
    <source>
        <dbReference type="PROSITE" id="PS50808"/>
    </source>
</evidence>
<reference evidence="6" key="1">
    <citation type="submission" date="2014-11" db="EMBL/GenBank/DDBJ databases">
        <authorList>
            <person name="Amaro Gonzalez C."/>
        </authorList>
    </citation>
    <scope>NUCLEOTIDE SEQUENCE</scope>
</reference>
<keyword evidence="2 4" id="KW-0863">Zinc-finger</keyword>
<protein>
    <recommendedName>
        <fullName evidence="5">BED-type domain-containing protein</fullName>
    </recommendedName>
</protein>
<feature type="domain" description="BED-type" evidence="5">
    <location>
        <begin position="18"/>
        <end position="95"/>
    </location>
</feature>
<organism evidence="6">
    <name type="scientific">Anguilla anguilla</name>
    <name type="common">European freshwater eel</name>
    <name type="synonym">Muraena anguilla</name>
    <dbReference type="NCBI Taxonomy" id="7936"/>
    <lineage>
        <taxon>Eukaryota</taxon>
        <taxon>Metazoa</taxon>
        <taxon>Chordata</taxon>
        <taxon>Craniata</taxon>
        <taxon>Vertebrata</taxon>
        <taxon>Euteleostomi</taxon>
        <taxon>Actinopterygii</taxon>
        <taxon>Neopterygii</taxon>
        <taxon>Teleostei</taxon>
        <taxon>Anguilliformes</taxon>
        <taxon>Anguillidae</taxon>
        <taxon>Anguilla</taxon>
    </lineage>
</organism>
<dbReference type="SUPFAM" id="SSF57667">
    <property type="entry name" value="beta-beta-alpha zinc fingers"/>
    <property type="match status" value="1"/>
</dbReference>
<evidence type="ECO:0000256" key="2">
    <source>
        <dbReference type="ARBA" id="ARBA00022771"/>
    </source>
</evidence>
<dbReference type="GO" id="GO:0008270">
    <property type="term" value="F:zinc ion binding"/>
    <property type="evidence" value="ECO:0007669"/>
    <property type="project" value="UniProtKB-KW"/>
</dbReference>
<keyword evidence="1" id="KW-0479">Metal-binding</keyword>
<evidence type="ECO:0000256" key="4">
    <source>
        <dbReference type="PROSITE-ProRule" id="PRU00027"/>
    </source>
</evidence>
<dbReference type="Pfam" id="PF02892">
    <property type="entry name" value="zf-BED"/>
    <property type="match status" value="1"/>
</dbReference>
<proteinExistence type="predicted"/>
<sequence length="101" mass="10876">MASASETERSKFEAAPPSFKSAVWKHFGFSIQYDDEGKKTVNKQSTVCKLCFSTVGYSSGNTSNMMSHLCHHHLAVSHAGGAGARRVHSLAKTQQSLAAAF</sequence>
<evidence type="ECO:0000256" key="3">
    <source>
        <dbReference type="ARBA" id="ARBA00022833"/>
    </source>
</evidence>
<evidence type="ECO:0000256" key="1">
    <source>
        <dbReference type="ARBA" id="ARBA00022723"/>
    </source>
</evidence>
<dbReference type="AlphaFoldDB" id="A0A0E9X8M8"/>
<dbReference type="PROSITE" id="PS50808">
    <property type="entry name" value="ZF_BED"/>
    <property type="match status" value="1"/>
</dbReference>
<dbReference type="GO" id="GO:0003677">
    <property type="term" value="F:DNA binding"/>
    <property type="evidence" value="ECO:0007669"/>
    <property type="project" value="InterPro"/>
</dbReference>
<name>A0A0E9X8M8_ANGAN</name>
<evidence type="ECO:0000313" key="6">
    <source>
        <dbReference type="EMBL" id="JAH98053.1"/>
    </source>
</evidence>